<dbReference type="InterPro" id="IPR010280">
    <property type="entry name" value="U5_MeTrfase_fam"/>
</dbReference>
<feature type="binding site" evidence="4">
    <location>
        <position position="366"/>
    </location>
    <ligand>
        <name>S-adenosyl-L-methionine</name>
        <dbReference type="ChEBI" id="CHEBI:59789"/>
    </ligand>
</feature>
<dbReference type="SUPFAM" id="SSF53335">
    <property type="entry name" value="S-adenosyl-L-methionine-dependent methyltransferases"/>
    <property type="match status" value="1"/>
</dbReference>
<dbReference type="EMBL" id="VIUW01000005">
    <property type="protein sequence ID" value="TWD13341.1"/>
    <property type="molecule type" value="Genomic_DNA"/>
</dbReference>
<dbReference type="CDD" id="cd02440">
    <property type="entry name" value="AdoMet_MTases"/>
    <property type="match status" value="1"/>
</dbReference>
<feature type="binding site" evidence="4">
    <location>
        <position position="250"/>
    </location>
    <ligand>
        <name>S-adenosyl-L-methionine</name>
        <dbReference type="ChEBI" id="CHEBI:59789"/>
    </ligand>
</feature>
<dbReference type="PROSITE" id="PS51687">
    <property type="entry name" value="SAM_MT_RNA_M5U"/>
    <property type="match status" value="1"/>
</dbReference>
<dbReference type="Gene3D" id="3.40.50.150">
    <property type="entry name" value="Vaccinia Virus protein VP39"/>
    <property type="match status" value="2"/>
</dbReference>
<accession>A0A560W6U1</accession>
<dbReference type="Pfam" id="PF05958">
    <property type="entry name" value="tRNA_U5-meth_tr"/>
    <property type="match status" value="1"/>
</dbReference>
<dbReference type="InterPro" id="IPR002792">
    <property type="entry name" value="TRAM_dom"/>
</dbReference>
<dbReference type="InterPro" id="IPR029063">
    <property type="entry name" value="SAM-dependent_MTases_sf"/>
</dbReference>
<dbReference type="Proteomes" id="UP000315628">
    <property type="component" value="Unassembled WGS sequence"/>
</dbReference>
<reference evidence="6 7" key="1">
    <citation type="submission" date="2019-06" db="EMBL/GenBank/DDBJ databases">
        <title>Sequencing the genomes of 1000 actinobacteria strains.</title>
        <authorList>
            <person name="Klenk H.-P."/>
        </authorList>
    </citation>
    <scope>NUCLEOTIDE SEQUENCE [LARGE SCALE GENOMIC DNA]</scope>
    <source>
        <strain evidence="6 7">DSM 18935</strain>
    </source>
</reference>
<feature type="binding site" evidence="4">
    <location>
        <position position="279"/>
    </location>
    <ligand>
        <name>S-adenosyl-L-methionine</name>
        <dbReference type="ChEBI" id="CHEBI:59789"/>
    </ligand>
</feature>
<keyword evidence="7" id="KW-1185">Reference proteome</keyword>
<proteinExistence type="inferred from homology"/>
<comment type="similarity">
    <text evidence="4">Belongs to the class I-like SAM-binding methyltransferase superfamily. RNA M5U methyltransferase family.</text>
</comment>
<comment type="caution">
    <text evidence="6">The sequence shown here is derived from an EMBL/GenBank/DDBJ whole genome shotgun (WGS) entry which is preliminary data.</text>
</comment>
<evidence type="ECO:0000256" key="3">
    <source>
        <dbReference type="ARBA" id="ARBA00022691"/>
    </source>
</evidence>
<dbReference type="InterPro" id="IPR012340">
    <property type="entry name" value="NA-bd_OB-fold"/>
</dbReference>
<dbReference type="PROSITE" id="PS01231">
    <property type="entry name" value="TRMA_2"/>
    <property type="match status" value="1"/>
</dbReference>
<sequence length="436" mass="45364">MTSADQLVPGVEVAVDVGPVAHGGHCVARHDGRVIFVRHAIPGERVLARVTEGAPGDRFVRADAVRVLHPDARRVEPSCPVAGPGGCGGCDFQHVQIGHQRELKARVVAEQLRRLAGLDRDVVVEPLDDAGGLGYRTRVELAVTTGEGGDAPPFVGLRRHRSHAVVPISDCPIADAPVREGIAAAAADARAGGLDPGTVAVDVVGPSGEGDVLLLEVDDSGDAERVSVRERVEAAGESHELSVDARGFWQVHRDAPRAFVEAVLDAAGAGAGDRVLDLYSGVGLFTVPLAAAVGARGQVVAVESDPLATRHLEANLAGLDQAVALRGRVDDVLGVARSGRRQRGRRGAAPARSPLIPPSADVVVLDPPRTGAGGPVVRAIAQLGPRTVVYVACDPAALARDTAPLAEHGYRLDALRAFDAFPMTHHVECVATFQRG</sequence>
<keyword evidence="3 4" id="KW-0949">S-adenosyl-L-methionine</keyword>
<gene>
    <name evidence="6" type="ORF">FB557_2742</name>
</gene>
<evidence type="ECO:0000259" key="5">
    <source>
        <dbReference type="PROSITE" id="PS50926"/>
    </source>
</evidence>
<protein>
    <submittedName>
        <fullName evidence="6">23S rRNA m(5)U-1939 methyltransferase</fullName>
    </submittedName>
</protein>
<dbReference type="Gene3D" id="2.40.50.1070">
    <property type="match status" value="1"/>
</dbReference>
<dbReference type="GO" id="GO:0070041">
    <property type="term" value="F:rRNA (uridine-C5-)-methyltransferase activity"/>
    <property type="evidence" value="ECO:0007669"/>
    <property type="project" value="TreeGrafter"/>
</dbReference>
<dbReference type="PANTHER" id="PTHR11061">
    <property type="entry name" value="RNA M5U METHYLTRANSFERASE"/>
    <property type="match status" value="1"/>
</dbReference>
<dbReference type="OrthoDB" id="9804590at2"/>
<dbReference type="PROSITE" id="PS50926">
    <property type="entry name" value="TRAM"/>
    <property type="match status" value="1"/>
</dbReference>
<keyword evidence="2 4" id="KW-0808">Transferase</keyword>
<dbReference type="InterPro" id="IPR030391">
    <property type="entry name" value="MeTrfase_TrmA_CS"/>
</dbReference>
<evidence type="ECO:0000313" key="7">
    <source>
        <dbReference type="Proteomes" id="UP000315628"/>
    </source>
</evidence>
<dbReference type="AlphaFoldDB" id="A0A560W6U1"/>
<feature type="binding site" evidence="4">
    <location>
        <position position="303"/>
    </location>
    <ligand>
        <name>S-adenosyl-L-methionine</name>
        <dbReference type="ChEBI" id="CHEBI:59789"/>
    </ligand>
</feature>
<dbReference type="RefSeq" id="WP_144858149.1">
    <property type="nucleotide sequence ID" value="NZ_BAAAYT010000002.1"/>
</dbReference>
<dbReference type="Pfam" id="PF01938">
    <property type="entry name" value="TRAM"/>
    <property type="match status" value="1"/>
</dbReference>
<organism evidence="6 7">
    <name type="scientific">Marihabitans asiaticum</name>
    <dbReference type="NCBI Taxonomy" id="415218"/>
    <lineage>
        <taxon>Bacteria</taxon>
        <taxon>Bacillati</taxon>
        <taxon>Actinomycetota</taxon>
        <taxon>Actinomycetes</taxon>
        <taxon>Micrococcales</taxon>
        <taxon>Intrasporangiaceae</taxon>
        <taxon>Marihabitans</taxon>
    </lineage>
</organism>
<evidence type="ECO:0000256" key="2">
    <source>
        <dbReference type="ARBA" id="ARBA00022679"/>
    </source>
</evidence>
<dbReference type="PANTHER" id="PTHR11061:SF30">
    <property type="entry name" value="TRNA (URACIL(54)-C(5))-METHYLTRANSFERASE"/>
    <property type="match status" value="1"/>
</dbReference>
<dbReference type="SUPFAM" id="SSF50249">
    <property type="entry name" value="Nucleic acid-binding proteins"/>
    <property type="match status" value="1"/>
</dbReference>
<feature type="active site" description="Nucleophile" evidence="4">
    <location>
        <position position="393"/>
    </location>
</feature>
<dbReference type="GO" id="GO:0070475">
    <property type="term" value="P:rRNA base methylation"/>
    <property type="evidence" value="ECO:0007669"/>
    <property type="project" value="TreeGrafter"/>
</dbReference>
<dbReference type="Gene3D" id="2.40.50.140">
    <property type="entry name" value="Nucleic acid-binding proteins"/>
    <property type="match status" value="1"/>
</dbReference>
<keyword evidence="1 4" id="KW-0489">Methyltransferase</keyword>
<evidence type="ECO:0000256" key="1">
    <source>
        <dbReference type="ARBA" id="ARBA00022603"/>
    </source>
</evidence>
<evidence type="ECO:0000256" key="4">
    <source>
        <dbReference type="PROSITE-ProRule" id="PRU01024"/>
    </source>
</evidence>
<feature type="domain" description="TRAM" evidence="5">
    <location>
        <begin position="6"/>
        <end position="66"/>
    </location>
</feature>
<name>A0A560W6U1_9MICO</name>
<evidence type="ECO:0000313" key="6">
    <source>
        <dbReference type="EMBL" id="TWD13341.1"/>
    </source>
</evidence>